<sequence length="198" mass="20791">MTKSILLCGVGGQGTVKASRIIALSGMEAGLYARTAETIGMAQRGGSVVSHVRISDSPIASPMIPKHTADVLIAFEPGEAVRCIDYLKDDGVVIVNNKAVKPVTASLSGSDYDGSDAIKYLQDNFSHVSLIDGDLICEKCGSDKVLNIALLAGAAASGELGITVEGLKCAIRKQLPEKTHEMNFKAVDYVNGLLKQEA</sequence>
<evidence type="ECO:0000256" key="1">
    <source>
        <dbReference type="ARBA" id="ARBA00023002"/>
    </source>
</evidence>
<evidence type="ECO:0000313" key="3">
    <source>
        <dbReference type="EMBL" id="MQN01122.1"/>
    </source>
</evidence>
<dbReference type="PANTHER" id="PTHR43854">
    <property type="entry name" value="INDOLEPYRUVATE OXIDOREDUCTASE SUBUNIT IORB"/>
    <property type="match status" value="1"/>
</dbReference>
<feature type="domain" description="Pyruvate/ketoisovalerate oxidoreductase catalytic" evidence="2">
    <location>
        <begin position="11"/>
        <end position="188"/>
    </location>
</feature>
<dbReference type="PANTHER" id="PTHR43854:SF1">
    <property type="entry name" value="INDOLEPYRUVATE OXIDOREDUCTASE SUBUNIT IORB"/>
    <property type="match status" value="1"/>
</dbReference>
<dbReference type="Gene3D" id="3.40.920.10">
    <property type="entry name" value="Pyruvate-ferredoxin oxidoreductase, PFOR, domain III"/>
    <property type="match status" value="1"/>
</dbReference>
<proteinExistence type="predicted"/>
<dbReference type="SUPFAM" id="SSF53323">
    <property type="entry name" value="Pyruvate-ferredoxin oxidoreductase, PFOR, domain III"/>
    <property type="match status" value="1"/>
</dbReference>
<dbReference type="Proteomes" id="UP000460257">
    <property type="component" value="Unassembled WGS sequence"/>
</dbReference>
<organism evidence="3 4">
    <name type="scientific">Candidatus Weimeria bifida</name>
    <dbReference type="NCBI Taxonomy" id="2599074"/>
    <lineage>
        <taxon>Bacteria</taxon>
        <taxon>Bacillati</taxon>
        <taxon>Bacillota</taxon>
        <taxon>Clostridia</taxon>
        <taxon>Lachnospirales</taxon>
        <taxon>Lachnospiraceae</taxon>
        <taxon>Candidatus Weimeria</taxon>
    </lineage>
</organism>
<accession>A0A6N7IZB1</accession>
<name>A0A6N7IZB1_9FIRM</name>
<evidence type="ECO:0000259" key="2">
    <source>
        <dbReference type="Pfam" id="PF01558"/>
    </source>
</evidence>
<protein>
    <submittedName>
        <fullName evidence="3">Pyruvate ferredoxin oxidoreductase</fullName>
    </submittedName>
</protein>
<dbReference type="InterPro" id="IPR002869">
    <property type="entry name" value="Pyrv_flavodox_OxRed_cen"/>
</dbReference>
<keyword evidence="4" id="KW-1185">Reference proteome</keyword>
<evidence type="ECO:0000313" key="4">
    <source>
        <dbReference type="Proteomes" id="UP000460257"/>
    </source>
</evidence>
<dbReference type="InterPro" id="IPR052198">
    <property type="entry name" value="IorB_Oxidoreductase"/>
</dbReference>
<dbReference type="AlphaFoldDB" id="A0A6N7IZB1"/>
<gene>
    <name evidence="3" type="ORF">FRC54_04095</name>
</gene>
<dbReference type="InterPro" id="IPR019752">
    <property type="entry name" value="Pyrv/ketoisovalerate_OxRed_cat"/>
</dbReference>
<dbReference type="Pfam" id="PF01558">
    <property type="entry name" value="POR"/>
    <property type="match status" value="1"/>
</dbReference>
<reference evidence="3" key="1">
    <citation type="journal article" date="2020" name="Appl. Environ. Microbiol.">
        <title>Medium-Chain Fatty Acid Synthesis by 'Candidatus Weimeria bifida' gen. nov., sp. nov., and 'Candidatus Pseudoramibacter fermentans' sp. nov.</title>
        <authorList>
            <person name="Scarborough M.J."/>
            <person name="Myers K.S."/>
            <person name="Donohue T.J."/>
            <person name="Noguera D.R."/>
        </authorList>
    </citation>
    <scope>NUCLEOTIDE SEQUENCE</scope>
    <source>
        <strain evidence="3">LCO1.1</strain>
    </source>
</reference>
<keyword evidence="3" id="KW-0670">Pyruvate</keyword>
<dbReference type="GO" id="GO:0016903">
    <property type="term" value="F:oxidoreductase activity, acting on the aldehyde or oxo group of donors"/>
    <property type="evidence" value="ECO:0007669"/>
    <property type="project" value="InterPro"/>
</dbReference>
<keyword evidence="1" id="KW-0560">Oxidoreductase</keyword>
<comment type="caution">
    <text evidence="3">The sequence shown here is derived from an EMBL/GenBank/DDBJ whole genome shotgun (WGS) entry which is preliminary data.</text>
</comment>
<dbReference type="EMBL" id="VOGC01000003">
    <property type="protein sequence ID" value="MQN01122.1"/>
    <property type="molecule type" value="Genomic_DNA"/>
</dbReference>